<keyword evidence="2" id="KW-1185">Reference proteome</keyword>
<accession>A0ABD1T7J0</accession>
<evidence type="ECO:0008006" key="3">
    <source>
        <dbReference type="Google" id="ProtNLM"/>
    </source>
</evidence>
<protein>
    <recommendedName>
        <fullName evidence="3">Transposase</fullName>
    </recommendedName>
</protein>
<proteinExistence type="predicted"/>
<sequence>MIRTSTKHSPSVIAQMVLARADLVAKTTWIKFILEGVLGSLPLITNDEGPSYLGQAKRRKTASKAKRKVGDKNNLISTYGLVEDVYFGLPRDTDPMQIDGDQIVGDFTVFDLCFSSAHAR</sequence>
<evidence type="ECO:0000313" key="2">
    <source>
        <dbReference type="Proteomes" id="UP001604277"/>
    </source>
</evidence>
<comment type="caution">
    <text evidence="1">The sequence shown here is derived from an EMBL/GenBank/DDBJ whole genome shotgun (WGS) entry which is preliminary data.</text>
</comment>
<dbReference type="Proteomes" id="UP001604277">
    <property type="component" value="Unassembled WGS sequence"/>
</dbReference>
<organism evidence="1 2">
    <name type="scientific">Forsythia ovata</name>
    <dbReference type="NCBI Taxonomy" id="205694"/>
    <lineage>
        <taxon>Eukaryota</taxon>
        <taxon>Viridiplantae</taxon>
        <taxon>Streptophyta</taxon>
        <taxon>Embryophyta</taxon>
        <taxon>Tracheophyta</taxon>
        <taxon>Spermatophyta</taxon>
        <taxon>Magnoliopsida</taxon>
        <taxon>eudicotyledons</taxon>
        <taxon>Gunneridae</taxon>
        <taxon>Pentapetalae</taxon>
        <taxon>asterids</taxon>
        <taxon>lamiids</taxon>
        <taxon>Lamiales</taxon>
        <taxon>Oleaceae</taxon>
        <taxon>Forsythieae</taxon>
        <taxon>Forsythia</taxon>
    </lineage>
</organism>
<name>A0ABD1T7J0_9LAMI</name>
<dbReference type="AlphaFoldDB" id="A0ABD1T7J0"/>
<reference evidence="2" key="1">
    <citation type="submission" date="2024-07" db="EMBL/GenBank/DDBJ databases">
        <title>Two chromosome-level genome assemblies of Korean endemic species Abeliophyllum distichum and Forsythia ovata (Oleaceae).</title>
        <authorList>
            <person name="Jang H."/>
        </authorList>
    </citation>
    <scope>NUCLEOTIDE SEQUENCE [LARGE SCALE GENOMIC DNA]</scope>
</reference>
<evidence type="ECO:0000313" key="1">
    <source>
        <dbReference type="EMBL" id="KAL2508674.1"/>
    </source>
</evidence>
<dbReference type="EMBL" id="JBFOLJ010000009">
    <property type="protein sequence ID" value="KAL2508674.1"/>
    <property type="molecule type" value="Genomic_DNA"/>
</dbReference>
<gene>
    <name evidence="1" type="ORF">Fot_32321</name>
</gene>